<proteinExistence type="predicted"/>
<name>A0ABY8MFG6_9SPIO</name>
<accession>A0ABY8MFG6</accession>
<protein>
    <submittedName>
        <fullName evidence="2">ABC transporter substrate binding protein</fullName>
    </submittedName>
</protein>
<dbReference type="PANTHER" id="PTHR35271">
    <property type="entry name" value="ABC TRANSPORTER, SUBSTRATE-BINDING LIPOPROTEIN-RELATED"/>
    <property type="match status" value="1"/>
</dbReference>
<dbReference type="Proteomes" id="UP001228690">
    <property type="component" value="Chromosome"/>
</dbReference>
<dbReference type="EMBL" id="CP123443">
    <property type="protein sequence ID" value="WGK68719.1"/>
    <property type="molecule type" value="Genomic_DNA"/>
</dbReference>
<evidence type="ECO:0000256" key="1">
    <source>
        <dbReference type="SAM" id="MobiDB-lite"/>
    </source>
</evidence>
<organism evidence="2 3">
    <name type="scientific">Candidatus Haliotispira prima</name>
    <dbReference type="NCBI Taxonomy" id="3034016"/>
    <lineage>
        <taxon>Bacteria</taxon>
        <taxon>Pseudomonadati</taxon>
        <taxon>Spirochaetota</taxon>
        <taxon>Spirochaetia</taxon>
        <taxon>Spirochaetales</taxon>
        <taxon>Spirochaetaceae</taxon>
        <taxon>Candidatus Haliotispira</taxon>
    </lineage>
</organism>
<feature type="region of interest" description="Disordered" evidence="1">
    <location>
        <begin position="323"/>
        <end position="343"/>
    </location>
</feature>
<dbReference type="PANTHER" id="PTHR35271:SF1">
    <property type="entry name" value="ABC TRANSPORTER, SUBSTRATE-BINDING LIPOPROTEIN"/>
    <property type="match status" value="1"/>
</dbReference>
<gene>
    <name evidence="2" type="ORF">P0082_09545</name>
</gene>
<dbReference type="Pfam" id="PF04392">
    <property type="entry name" value="ABC_sub_bind"/>
    <property type="match status" value="1"/>
</dbReference>
<dbReference type="Gene3D" id="3.40.50.2300">
    <property type="match status" value="2"/>
</dbReference>
<dbReference type="InterPro" id="IPR007487">
    <property type="entry name" value="ABC_transpt-TYRBP-like"/>
</dbReference>
<evidence type="ECO:0000313" key="2">
    <source>
        <dbReference type="EMBL" id="WGK68719.1"/>
    </source>
</evidence>
<reference evidence="2 3" key="1">
    <citation type="submission" date="2023-04" db="EMBL/GenBank/DDBJ databases">
        <title>Spirochaete genome identified in red abalone sample constitutes a novel genus.</title>
        <authorList>
            <person name="Sharma S.P."/>
            <person name="Purcell C.M."/>
            <person name="Hyde J.R."/>
            <person name="Severin A.J."/>
        </authorList>
    </citation>
    <scope>NUCLEOTIDE SEQUENCE [LARGE SCALE GENOMIC DNA]</scope>
    <source>
        <strain evidence="2 3">SP-2023</strain>
    </source>
</reference>
<sequence length="343" mass="36737">MNEKRHYFGAVLFLAAVIAIGCKKEPVYIGLAKYNASPSNNLLADRIMAIVSEKHPEVVFESENGEGDTEKIEQISAAFAGDARLQLRIAIDGPIAERFAEDAGAPIIYAGVTDPESAGLLSGSNQITGYSDAVSVENAFFDIMAMMPELDNLGQIESANESNSQYIKGVIRYRSALAGINSVKTTLIRNVGQISDAVSALVSTDARVDALYLANSSDLFENVGTIVQIANRNLVPIFSSDPVSSAGTGVMFSYGANYHKMAEATADLIIRYIEAQAEEEKEAIFARNVRTQDGDEAAQVYVDEEVAKKFGVTVPEYILAKAGTSATATPPDQGAEQNEAETE</sequence>
<dbReference type="RefSeq" id="WP_326926905.1">
    <property type="nucleotide sequence ID" value="NZ_CP123443.1"/>
</dbReference>
<keyword evidence="3" id="KW-1185">Reference proteome</keyword>
<evidence type="ECO:0000313" key="3">
    <source>
        <dbReference type="Proteomes" id="UP001228690"/>
    </source>
</evidence>